<keyword evidence="3" id="KW-0694">RNA-binding</keyword>
<dbReference type="GO" id="GO:0003723">
    <property type="term" value="F:RNA binding"/>
    <property type="evidence" value="ECO:0007669"/>
    <property type="project" value="UniProtKB-UniRule"/>
</dbReference>
<dbReference type="PANTHER" id="PTHR48033:SF10">
    <property type="entry name" value="RNA-BINDING PROTEIN SQUID"/>
    <property type="match status" value="1"/>
</dbReference>
<feature type="region of interest" description="Disordered" evidence="4">
    <location>
        <begin position="129"/>
        <end position="150"/>
    </location>
</feature>
<dbReference type="Pfam" id="PF00076">
    <property type="entry name" value="RRM_1"/>
    <property type="match status" value="1"/>
</dbReference>
<dbReference type="Gene3D" id="3.30.70.330">
    <property type="match status" value="2"/>
</dbReference>
<dbReference type="GO" id="GO:0000785">
    <property type="term" value="C:chromatin"/>
    <property type="evidence" value="ECO:0007669"/>
    <property type="project" value="TreeGrafter"/>
</dbReference>
<feature type="compositionally biased region" description="Polar residues" evidence="4">
    <location>
        <begin position="129"/>
        <end position="147"/>
    </location>
</feature>
<dbReference type="EMBL" id="JAUCMV010000005">
    <property type="protein sequence ID" value="KAK0400202.1"/>
    <property type="molecule type" value="Genomic_DNA"/>
</dbReference>
<dbReference type="InterPro" id="IPR000504">
    <property type="entry name" value="RRM_dom"/>
</dbReference>
<name>A0AA39LK21_9BILA</name>
<dbReference type="GO" id="GO:0005654">
    <property type="term" value="C:nucleoplasm"/>
    <property type="evidence" value="ECO:0007669"/>
    <property type="project" value="TreeGrafter"/>
</dbReference>
<evidence type="ECO:0000256" key="3">
    <source>
        <dbReference type="PROSITE-ProRule" id="PRU00176"/>
    </source>
</evidence>
<evidence type="ECO:0000256" key="4">
    <source>
        <dbReference type="SAM" id="MobiDB-lite"/>
    </source>
</evidence>
<gene>
    <name evidence="6" type="ORF">QR680_003401</name>
</gene>
<feature type="region of interest" description="Disordered" evidence="4">
    <location>
        <begin position="380"/>
        <end position="404"/>
    </location>
</feature>
<evidence type="ECO:0000256" key="1">
    <source>
        <dbReference type="ARBA" id="ARBA00004123"/>
    </source>
</evidence>
<protein>
    <recommendedName>
        <fullName evidence="5">RRM domain-containing protein</fullName>
    </recommendedName>
</protein>
<organism evidence="6 7">
    <name type="scientific">Steinernema hermaphroditum</name>
    <dbReference type="NCBI Taxonomy" id="289476"/>
    <lineage>
        <taxon>Eukaryota</taxon>
        <taxon>Metazoa</taxon>
        <taxon>Ecdysozoa</taxon>
        <taxon>Nematoda</taxon>
        <taxon>Chromadorea</taxon>
        <taxon>Rhabditida</taxon>
        <taxon>Tylenchina</taxon>
        <taxon>Panagrolaimomorpha</taxon>
        <taxon>Strongyloidoidea</taxon>
        <taxon>Steinernematidae</taxon>
        <taxon>Steinernema</taxon>
    </lineage>
</organism>
<comment type="subcellular location">
    <subcellularLocation>
        <location evidence="1">Nucleus</location>
    </subcellularLocation>
</comment>
<keyword evidence="7" id="KW-1185">Reference proteome</keyword>
<dbReference type="InterPro" id="IPR035979">
    <property type="entry name" value="RBD_domain_sf"/>
</dbReference>
<dbReference type="Proteomes" id="UP001175271">
    <property type="component" value="Unassembled WGS sequence"/>
</dbReference>
<proteinExistence type="predicted"/>
<reference evidence="6" key="1">
    <citation type="submission" date="2023-06" db="EMBL/GenBank/DDBJ databases">
        <title>Genomic analysis of the entomopathogenic nematode Steinernema hermaphroditum.</title>
        <authorList>
            <person name="Schwarz E.M."/>
            <person name="Heppert J.K."/>
            <person name="Baniya A."/>
            <person name="Schwartz H.T."/>
            <person name="Tan C.-H."/>
            <person name="Antoshechkin I."/>
            <person name="Sternberg P.W."/>
            <person name="Goodrich-Blair H."/>
            <person name="Dillman A.R."/>
        </authorList>
    </citation>
    <scope>NUCLEOTIDE SEQUENCE</scope>
    <source>
        <strain evidence="6">PS9179</strain>
        <tissue evidence="6">Whole animal</tissue>
    </source>
</reference>
<evidence type="ECO:0000256" key="2">
    <source>
        <dbReference type="ARBA" id="ARBA00023242"/>
    </source>
</evidence>
<dbReference type="GO" id="GO:0010468">
    <property type="term" value="P:regulation of gene expression"/>
    <property type="evidence" value="ECO:0007669"/>
    <property type="project" value="TreeGrafter"/>
</dbReference>
<dbReference type="SMART" id="SM00360">
    <property type="entry name" value="RRM"/>
    <property type="match status" value="2"/>
</dbReference>
<keyword evidence="2" id="KW-0539">Nucleus</keyword>
<evidence type="ECO:0000313" key="7">
    <source>
        <dbReference type="Proteomes" id="UP001175271"/>
    </source>
</evidence>
<accession>A0AA39LK21</accession>
<evidence type="ECO:0000259" key="5">
    <source>
        <dbReference type="PROSITE" id="PS50102"/>
    </source>
</evidence>
<sequence>MRDVALISEALSDTRQQMDDYGNLHTADQSASEPVLDHGRRSELRAQVEWCGPGKRSLSPTNRPYQQLCCAGQTNCFPVDRRTICLSATAALAATIANDSFRFRHSLQPSIIMDSQDNKHSQEVKVNGNAENSPAANVGNHNESSSKGNEDRKIFVGGIAYDVTNDDLTQHFSTFGEVTQAQVKYDRITGRSRGFAFVEFATGEGLKPAKSRENKKVFVGGLPADFPEEELRAHFEAYGKVEDIEWPFDKQTKTKRNFAFIVFEEEEAADRASSIAKQTFGSRDCDVKKAVPQGKRNGMRLAGNMRAPFVGGRGGMPGPAANGWFGGSAWNQPVPYMPSNGHWAPEWYQNQSNFYANNGHHFSPYNGVTDGNKTNGFENYGQNGAAAPRPNNNQRFPQATAQQF</sequence>
<dbReference type="PROSITE" id="PS50102">
    <property type="entry name" value="RRM"/>
    <property type="match status" value="2"/>
</dbReference>
<dbReference type="InterPro" id="IPR012677">
    <property type="entry name" value="Nucleotide-bd_a/b_plait_sf"/>
</dbReference>
<feature type="domain" description="RRM" evidence="5">
    <location>
        <begin position="215"/>
        <end position="292"/>
    </location>
</feature>
<evidence type="ECO:0000313" key="6">
    <source>
        <dbReference type="EMBL" id="KAK0400202.1"/>
    </source>
</evidence>
<comment type="caution">
    <text evidence="6">The sequence shown here is derived from an EMBL/GenBank/DDBJ whole genome shotgun (WGS) entry which is preliminary data.</text>
</comment>
<feature type="compositionally biased region" description="Polar residues" evidence="4">
    <location>
        <begin position="390"/>
        <end position="404"/>
    </location>
</feature>
<dbReference type="AlphaFoldDB" id="A0AA39LK21"/>
<feature type="domain" description="RRM" evidence="5">
    <location>
        <begin position="152"/>
        <end position="219"/>
    </location>
</feature>
<dbReference type="PANTHER" id="PTHR48033">
    <property type="entry name" value="RNA-BINDING (RRM/RBD/RNP MOTIFS) FAMILY PROTEIN"/>
    <property type="match status" value="1"/>
</dbReference>
<dbReference type="SUPFAM" id="SSF54928">
    <property type="entry name" value="RNA-binding domain, RBD"/>
    <property type="match status" value="2"/>
</dbReference>